<accession>A0A1Z5J5K0</accession>
<comment type="caution">
    <text evidence="2">The sequence shown here is derived from an EMBL/GenBank/DDBJ whole genome shotgun (WGS) entry which is preliminary data.</text>
</comment>
<evidence type="ECO:0000313" key="3">
    <source>
        <dbReference type="Proteomes" id="UP000198406"/>
    </source>
</evidence>
<gene>
    <name evidence="2" type="ORF">FisN_17Lh024</name>
</gene>
<sequence>MSVDSILVAGDVREEVRPRVVLIAASETDDKSPCSFITADPIHLIESMKENQSNPQSRNAVDEGLRQRKNNNANKSTMWTVEQHEYYDEEARLSRIDPLDLFGGSLNPRELKIAQENARKGLVAYVKAANLKINIDRKLKQLTAKSKQLKE</sequence>
<evidence type="ECO:0000313" key="2">
    <source>
        <dbReference type="EMBL" id="GAX09277.1"/>
    </source>
</evidence>
<protein>
    <submittedName>
        <fullName evidence="2">Uncharacterized protein</fullName>
    </submittedName>
</protein>
<proteinExistence type="predicted"/>
<reference evidence="2 3" key="1">
    <citation type="journal article" date="2015" name="Plant Cell">
        <title>Oil accumulation by the oleaginous diatom Fistulifera solaris as revealed by the genome and transcriptome.</title>
        <authorList>
            <person name="Tanaka T."/>
            <person name="Maeda Y."/>
            <person name="Veluchamy A."/>
            <person name="Tanaka M."/>
            <person name="Abida H."/>
            <person name="Marechal E."/>
            <person name="Bowler C."/>
            <person name="Muto M."/>
            <person name="Sunaga Y."/>
            <person name="Tanaka M."/>
            <person name="Yoshino T."/>
            <person name="Taniguchi T."/>
            <person name="Fukuda Y."/>
            <person name="Nemoto M."/>
            <person name="Matsumoto M."/>
            <person name="Wong P.S."/>
            <person name="Aburatani S."/>
            <person name="Fujibuchi W."/>
        </authorList>
    </citation>
    <scope>NUCLEOTIDE SEQUENCE [LARGE SCALE GENOMIC DNA]</scope>
    <source>
        <strain evidence="2 3">JPCC DA0580</strain>
    </source>
</reference>
<organism evidence="2 3">
    <name type="scientific">Fistulifera solaris</name>
    <name type="common">Oleaginous diatom</name>
    <dbReference type="NCBI Taxonomy" id="1519565"/>
    <lineage>
        <taxon>Eukaryota</taxon>
        <taxon>Sar</taxon>
        <taxon>Stramenopiles</taxon>
        <taxon>Ochrophyta</taxon>
        <taxon>Bacillariophyta</taxon>
        <taxon>Bacillariophyceae</taxon>
        <taxon>Bacillariophycidae</taxon>
        <taxon>Naviculales</taxon>
        <taxon>Naviculaceae</taxon>
        <taxon>Fistulifera</taxon>
    </lineage>
</organism>
<feature type="region of interest" description="Disordered" evidence="1">
    <location>
        <begin position="47"/>
        <end position="77"/>
    </location>
</feature>
<dbReference type="EMBL" id="BDSP01000005">
    <property type="protein sequence ID" value="GAX09277.1"/>
    <property type="molecule type" value="Genomic_DNA"/>
</dbReference>
<dbReference type="InParanoid" id="A0A1Z5J5K0"/>
<dbReference type="Proteomes" id="UP000198406">
    <property type="component" value="Unassembled WGS sequence"/>
</dbReference>
<keyword evidence="3" id="KW-1185">Reference proteome</keyword>
<name>A0A1Z5J5K0_FISSO</name>
<evidence type="ECO:0000256" key="1">
    <source>
        <dbReference type="SAM" id="MobiDB-lite"/>
    </source>
</evidence>
<dbReference type="AlphaFoldDB" id="A0A1Z5J5K0"/>
<feature type="compositionally biased region" description="Polar residues" evidence="1">
    <location>
        <begin position="50"/>
        <end position="59"/>
    </location>
</feature>